<keyword evidence="2" id="KW-1185">Reference proteome</keyword>
<organism evidence="1 2">
    <name type="scientific">Amycolatopsis balhimycina DSM 5908</name>
    <dbReference type="NCBI Taxonomy" id="1081091"/>
    <lineage>
        <taxon>Bacteria</taxon>
        <taxon>Bacillati</taxon>
        <taxon>Actinomycetota</taxon>
        <taxon>Actinomycetes</taxon>
        <taxon>Pseudonocardiales</taxon>
        <taxon>Pseudonocardiaceae</taxon>
        <taxon>Amycolatopsis</taxon>
    </lineage>
</organism>
<evidence type="ECO:0000313" key="1">
    <source>
        <dbReference type="EMBL" id="RSM35718.1"/>
    </source>
</evidence>
<dbReference type="Proteomes" id="UP000286716">
    <property type="component" value="Unassembled WGS sequence"/>
</dbReference>
<name>A0A428VY38_AMYBA</name>
<dbReference type="OrthoDB" id="9765647at2"/>
<accession>A0A428VY38</accession>
<reference evidence="1 2" key="1">
    <citation type="submission" date="2018-05" db="EMBL/GenBank/DDBJ databases">
        <title>Evolution of GPA BGCs.</title>
        <authorList>
            <person name="Waglechner N."/>
            <person name="Wright G.D."/>
        </authorList>
    </citation>
    <scope>NUCLEOTIDE SEQUENCE [LARGE SCALE GENOMIC DNA]</scope>
    <source>
        <strain evidence="1 2">DSM 5908</strain>
    </source>
</reference>
<dbReference type="RefSeq" id="WP_125592399.1">
    <property type="nucleotide sequence ID" value="NZ_QHHU01000099.1"/>
</dbReference>
<proteinExistence type="predicted"/>
<dbReference type="EMBL" id="QHHU01000099">
    <property type="protein sequence ID" value="RSM35718.1"/>
    <property type="molecule type" value="Genomic_DNA"/>
</dbReference>
<evidence type="ECO:0000313" key="2">
    <source>
        <dbReference type="Proteomes" id="UP000286716"/>
    </source>
</evidence>
<sequence>MPLLPDDQSRSVRAGARHHLGGTGVERAFVEERLAAGDHTIYNHCQERTSFAADWFSGRAFRVFGVFGVIGG</sequence>
<protein>
    <submittedName>
        <fullName evidence="1">Uncharacterized protein</fullName>
    </submittedName>
</protein>
<gene>
    <name evidence="1" type="ORF">DMA12_43150</name>
</gene>
<comment type="caution">
    <text evidence="1">The sequence shown here is derived from an EMBL/GenBank/DDBJ whole genome shotgun (WGS) entry which is preliminary data.</text>
</comment>
<dbReference type="AlphaFoldDB" id="A0A428VY38"/>